<accession>A0A098E793</accession>
<dbReference type="EC" id="2.7.7.24" evidence="2"/>
<dbReference type="SUPFAM" id="SSF53448">
    <property type="entry name" value="Nucleotide-diphospho-sugar transferases"/>
    <property type="match status" value="1"/>
</dbReference>
<dbReference type="EMBL" id="CCXY01000085">
    <property type="protein sequence ID" value="CEG11868.1"/>
    <property type="molecule type" value="Genomic_DNA"/>
</dbReference>
<dbReference type="Pfam" id="PF00483">
    <property type="entry name" value="NTP_transferase"/>
    <property type="match status" value="1"/>
</dbReference>
<protein>
    <submittedName>
        <fullName evidence="2">Glucose-1-phosphate thymidylyltransferase</fullName>
        <ecNumber evidence="2">2.7.7.24</ecNumber>
    </submittedName>
</protein>
<dbReference type="GO" id="GO:0008879">
    <property type="term" value="F:glucose-1-phosphate thymidylyltransferase activity"/>
    <property type="evidence" value="ECO:0007669"/>
    <property type="project" value="UniProtKB-EC"/>
</dbReference>
<dbReference type="InterPro" id="IPR005908">
    <property type="entry name" value="G1P_thy_trans_l"/>
</dbReference>
<reference evidence="2" key="1">
    <citation type="submission" date="2014-09" db="EMBL/GenBank/DDBJ databases">
        <authorList>
            <person name="Probst J Alexander"/>
        </authorList>
    </citation>
    <scope>NUCLEOTIDE SEQUENCE</scope>
</reference>
<evidence type="ECO:0000313" key="2">
    <source>
        <dbReference type="EMBL" id="CEG11868.1"/>
    </source>
</evidence>
<proteinExistence type="predicted"/>
<dbReference type="NCBIfam" id="TIGR01208">
    <property type="entry name" value="rmlA_long"/>
    <property type="match status" value="1"/>
</dbReference>
<feature type="domain" description="Nucleotidyl transferase" evidence="1">
    <location>
        <begin position="2"/>
        <end position="235"/>
    </location>
</feature>
<keyword evidence="2" id="KW-0808">Transferase</keyword>
<gene>
    <name evidence="2" type="primary">strD</name>
    <name evidence="2" type="ORF">MSIBF_A1750011</name>
</gene>
<evidence type="ECO:0000259" key="1">
    <source>
        <dbReference type="Pfam" id="PF00483"/>
    </source>
</evidence>
<dbReference type="InterPro" id="IPR029044">
    <property type="entry name" value="Nucleotide-diphossugar_trans"/>
</dbReference>
<dbReference type="PANTHER" id="PTHR42883">
    <property type="entry name" value="GLUCOSE-1-PHOSPHATE THYMIDYLTRANSFERASE"/>
    <property type="match status" value="1"/>
</dbReference>
<dbReference type="Gene3D" id="2.160.10.10">
    <property type="entry name" value="Hexapeptide repeat proteins"/>
    <property type="match status" value="1"/>
</dbReference>
<dbReference type="PANTHER" id="PTHR42883:SF2">
    <property type="entry name" value="THYMIDYLYLTRANSFERASE"/>
    <property type="match status" value="1"/>
</dbReference>
<organism evidence="2">
    <name type="scientific">groundwater metagenome</name>
    <dbReference type="NCBI Taxonomy" id="717931"/>
    <lineage>
        <taxon>unclassified sequences</taxon>
        <taxon>metagenomes</taxon>
        <taxon>ecological metagenomes</taxon>
    </lineage>
</organism>
<keyword evidence="2" id="KW-0548">Nucleotidyltransferase</keyword>
<dbReference type="InterPro" id="IPR005835">
    <property type="entry name" value="NTP_transferase_dom"/>
</dbReference>
<dbReference type="CDD" id="cd04189">
    <property type="entry name" value="G1P_TT_long"/>
    <property type="match status" value="1"/>
</dbReference>
<dbReference type="AlphaFoldDB" id="A0A098E793"/>
<name>A0A098E793_9ZZZZ</name>
<dbReference type="Gene3D" id="3.90.550.10">
    <property type="entry name" value="Spore Coat Polysaccharide Biosynthesis Protein SpsA, Chain A"/>
    <property type="match status" value="1"/>
</dbReference>
<sequence length="351" mass="39039">MKGLILSGGEGTRLRPLTYSQQKQLIPVANKPVLFYGIEDLIEAGIKDIGIIVGPNKEQVENAVNNAKFDAKFTFIPQAAPIGLAHAVKIAKKFINNESFVMYLGDNILMQSIKEFINGFEESDESARILLCNVDDPSRYGIAKLNDNGEVVKLVEKPKEFVSNLALIGVYAFKNKIFDACDAIKPSARNELEITDAIQWLIENKFKVPARITNGWWKDTGKAEDMIDANRLILDSLKEQNLGNVENTKIEGRVFIDKNSKISNSTVRGPVIIGKNCEIENSYIGPYTSIGNFCKLHNTEIENSIILDKAEISDVGKIYDSLVGKEVKIFKKQTIPKGKKFVVGDRSVLEI</sequence>